<evidence type="ECO:0000313" key="5">
    <source>
        <dbReference type="Proteomes" id="UP000292445"/>
    </source>
</evidence>
<sequence>MSPRIGDTLISMVVANNLVRHGIDVTIFSRHLHALRAWFPGFRIEPAPHAAQARSRLERFDVVLHAYQTDVPHDVRDWHPRVWSMDEWPTYRQVKPMVDIQLDLCRHCFGLDALTRDNGLVVPADVGVSGVGNRVIIHPTASDIQKQWLPGRFLKLARRLHGRGYEPSFVVAPREHEEWAWVEAQGFRLVSHESLDDLARWLATARLFVGNDSGLAHLASNVGVPAVSLAMRPRIAVRWAPGWAPGVAVTAPPLMPGRWMREHSWKYLLSVRRVEAAIERLRRRVSEAVLAFDQGGPGDRTTSKTMINAGPMAQTPMTKGRA</sequence>
<dbReference type="Pfam" id="PF01075">
    <property type="entry name" value="Glyco_transf_9"/>
    <property type="match status" value="1"/>
</dbReference>
<dbReference type="InterPro" id="IPR002201">
    <property type="entry name" value="Glyco_trans_9"/>
</dbReference>
<name>A0A4Q7NCP7_9BURK</name>
<comment type="caution">
    <text evidence="4">The sequence shown here is derived from an EMBL/GenBank/DDBJ whole genome shotgun (WGS) entry which is preliminary data.</text>
</comment>
<dbReference type="PANTHER" id="PTHR30160">
    <property type="entry name" value="TETRAACYLDISACCHARIDE 4'-KINASE-RELATED"/>
    <property type="match status" value="1"/>
</dbReference>
<dbReference type="GO" id="GO:0005829">
    <property type="term" value="C:cytosol"/>
    <property type="evidence" value="ECO:0007669"/>
    <property type="project" value="TreeGrafter"/>
</dbReference>
<keyword evidence="5" id="KW-1185">Reference proteome</keyword>
<dbReference type="GO" id="GO:0009244">
    <property type="term" value="P:lipopolysaccharide core region biosynthetic process"/>
    <property type="evidence" value="ECO:0007669"/>
    <property type="project" value="TreeGrafter"/>
</dbReference>
<organism evidence="4 5">
    <name type="scientific">Pigmentiphaga kullae</name>
    <dbReference type="NCBI Taxonomy" id="151784"/>
    <lineage>
        <taxon>Bacteria</taxon>
        <taxon>Pseudomonadati</taxon>
        <taxon>Pseudomonadota</taxon>
        <taxon>Betaproteobacteria</taxon>
        <taxon>Burkholderiales</taxon>
        <taxon>Alcaligenaceae</taxon>
        <taxon>Pigmentiphaga</taxon>
    </lineage>
</organism>
<dbReference type="OrthoDB" id="9797795at2"/>
<dbReference type="GO" id="GO:0008713">
    <property type="term" value="F:ADP-heptose-lipopolysaccharide heptosyltransferase activity"/>
    <property type="evidence" value="ECO:0007669"/>
    <property type="project" value="TreeGrafter"/>
</dbReference>
<accession>A0A4Q7NCP7</accession>
<reference evidence="4 5" key="1">
    <citation type="submission" date="2019-02" db="EMBL/GenBank/DDBJ databases">
        <title>Genomic Encyclopedia of Type Strains, Phase IV (KMG-IV): sequencing the most valuable type-strain genomes for metagenomic binning, comparative biology and taxonomic classification.</title>
        <authorList>
            <person name="Goeker M."/>
        </authorList>
    </citation>
    <scope>NUCLEOTIDE SEQUENCE [LARGE SCALE GENOMIC DNA]</scope>
    <source>
        <strain evidence="4 5">K24</strain>
    </source>
</reference>
<feature type="region of interest" description="Disordered" evidence="3">
    <location>
        <begin position="296"/>
        <end position="322"/>
    </location>
</feature>
<dbReference type="EMBL" id="SGXC01000002">
    <property type="protein sequence ID" value="RZS80811.1"/>
    <property type="molecule type" value="Genomic_DNA"/>
</dbReference>
<evidence type="ECO:0000313" key="4">
    <source>
        <dbReference type="EMBL" id="RZS80811.1"/>
    </source>
</evidence>
<keyword evidence="1" id="KW-0328">Glycosyltransferase</keyword>
<keyword evidence="2 4" id="KW-0808">Transferase</keyword>
<dbReference type="SUPFAM" id="SSF53756">
    <property type="entry name" value="UDP-Glycosyltransferase/glycogen phosphorylase"/>
    <property type="match status" value="1"/>
</dbReference>
<evidence type="ECO:0000256" key="2">
    <source>
        <dbReference type="ARBA" id="ARBA00022679"/>
    </source>
</evidence>
<dbReference type="RefSeq" id="WP_130358434.1">
    <property type="nucleotide sequence ID" value="NZ_SGXC01000002.1"/>
</dbReference>
<dbReference type="InterPro" id="IPR051199">
    <property type="entry name" value="LPS_LOS_Heptosyltrfase"/>
</dbReference>
<dbReference type="Proteomes" id="UP000292445">
    <property type="component" value="Unassembled WGS sequence"/>
</dbReference>
<evidence type="ECO:0000256" key="3">
    <source>
        <dbReference type="SAM" id="MobiDB-lite"/>
    </source>
</evidence>
<dbReference type="AlphaFoldDB" id="A0A4Q7NCP7"/>
<protein>
    <submittedName>
        <fullName evidence="4">Glycosyl transferase family 9 (Putative heptosyltransferase)</fullName>
    </submittedName>
</protein>
<gene>
    <name evidence="4" type="ORF">EV675_3424</name>
</gene>
<evidence type="ECO:0000256" key="1">
    <source>
        <dbReference type="ARBA" id="ARBA00022676"/>
    </source>
</evidence>
<proteinExistence type="predicted"/>
<dbReference type="Gene3D" id="3.40.50.2000">
    <property type="entry name" value="Glycogen Phosphorylase B"/>
    <property type="match status" value="1"/>
</dbReference>